<sequence length="83" mass="8842">MSRQHSYCKAHIQRLRTARERPGFNEEKWRLMEKAVCTTSAAAQPPAAPPADAVTASGTRSIAIGGNNAGPLSTGDQPDSPRP</sequence>
<dbReference type="OrthoDB" id="8421690at2"/>
<evidence type="ECO:0000313" key="2">
    <source>
        <dbReference type="EMBL" id="GES27712.1"/>
    </source>
</evidence>
<feature type="region of interest" description="Disordered" evidence="1">
    <location>
        <begin position="41"/>
        <end position="83"/>
    </location>
</feature>
<dbReference type="RefSeq" id="WP_143589109.1">
    <property type="nucleotide sequence ID" value="NZ_BLAG01000004.1"/>
</dbReference>
<feature type="compositionally biased region" description="Low complexity" evidence="1">
    <location>
        <begin position="41"/>
        <end position="53"/>
    </location>
</feature>
<name>A0A5J4L684_9ACTN</name>
<proteinExistence type="predicted"/>
<protein>
    <submittedName>
        <fullName evidence="2">Uncharacterized protein</fullName>
    </submittedName>
</protein>
<organism evidence="2 3">
    <name type="scientific">Streptomyces angustmyceticus</name>
    <dbReference type="NCBI Taxonomy" id="285578"/>
    <lineage>
        <taxon>Bacteria</taxon>
        <taxon>Bacillati</taxon>
        <taxon>Actinomycetota</taxon>
        <taxon>Actinomycetes</taxon>
        <taxon>Kitasatosporales</taxon>
        <taxon>Streptomycetaceae</taxon>
        <taxon>Streptomyces</taxon>
    </lineage>
</organism>
<dbReference type="AlphaFoldDB" id="A0A5J4L684"/>
<dbReference type="EMBL" id="BLAG01000004">
    <property type="protein sequence ID" value="GES27712.1"/>
    <property type="molecule type" value="Genomic_DNA"/>
</dbReference>
<accession>A0A5J4L684</accession>
<evidence type="ECO:0000256" key="1">
    <source>
        <dbReference type="SAM" id="MobiDB-lite"/>
    </source>
</evidence>
<dbReference type="GeneID" id="96749883"/>
<keyword evidence="3" id="KW-1185">Reference proteome</keyword>
<comment type="caution">
    <text evidence="2">The sequence shown here is derived from an EMBL/GenBank/DDBJ whole genome shotgun (WGS) entry which is preliminary data.</text>
</comment>
<evidence type="ECO:0000313" key="3">
    <source>
        <dbReference type="Proteomes" id="UP000325598"/>
    </source>
</evidence>
<dbReference type="Proteomes" id="UP000325598">
    <property type="component" value="Unassembled WGS sequence"/>
</dbReference>
<reference evidence="2 3" key="1">
    <citation type="submission" date="2019-10" db="EMBL/GenBank/DDBJ databases">
        <title>Whole genome shotgun sequence of Streptomyces angustmyceticus NBRC 3934.</title>
        <authorList>
            <person name="Hosoyama A."/>
            <person name="Ichikawa N."/>
            <person name="Kimura A."/>
            <person name="Kitahashi Y."/>
            <person name="Komaki H."/>
            <person name="Uohara A."/>
        </authorList>
    </citation>
    <scope>NUCLEOTIDE SEQUENCE [LARGE SCALE GENOMIC DNA]</scope>
    <source>
        <strain evidence="2 3">NBRC 3934</strain>
    </source>
</reference>
<gene>
    <name evidence="2" type="ORF">San01_01990</name>
</gene>